<evidence type="ECO:0000259" key="3">
    <source>
        <dbReference type="PROSITE" id="PS51462"/>
    </source>
</evidence>
<dbReference type="PROSITE" id="PS51462">
    <property type="entry name" value="NUDIX"/>
    <property type="match status" value="1"/>
</dbReference>
<evidence type="ECO:0000313" key="5">
    <source>
        <dbReference type="Proteomes" id="UP000248423"/>
    </source>
</evidence>
<keyword evidence="2" id="KW-0378">Hydrolase</keyword>
<dbReference type="SUPFAM" id="SSF55811">
    <property type="entry name" value="Nudix"/>
    <property type="match status" value="1"/>
</dbReference>
<accession>A0A319FNY7</accession>
<evidence type="ECO:0000256" key="2">
    <source>
        <dbReference type="ARBA" id="ARBA00022801"/>
    </source>
</evidence>
<dbReference type="EMBL" id="KZ826315">
    <property type="protein sequence ID" value="PYI12313.1"/>
    <property type="molecule type" value="Genomic_DNA"/>
</dbReference>
<name>A0A319FNY7_ASPSB</name>
<proteinExistence type="predicted"/>
<dbReference type="Gene3D" id="3.90.79.10">
    <property type="entry name" value="Nucleoside Triphosphate Pyrophosphohydrolase"/>
    <property type="match status" value="1"/>
</dbReference>
<comment type="cofactor">
    <cofactor evidence="1">
        <name>Mg(2+)</name>
        <dbReference type="ChEBI" id="CHEBI:18420"/>
    </cofactor>
</comment>
<dbReference type="PROSITE" id="PS00893">
    <property type="entry name" value="NUDIX_BOX"/>
    <property type="match status" value="1"/>
</dbReference>
<organism evidence="4 5">
    <name type="scientific">Aspergillus sclerotiicarbonarius (strain CBS 121057 / IBT 28362)</name>
    <dbReference type="NCBI Taxonomy" id="1448318"/>
    <lineage>
        <taxon>Eukaryota</taxon>
        <taxon>Fungi</taxon>
        <taxon>Dikarya</taxon>
        <taxon>Ascomycota</taxon>
        <taxon>Pezizomycotina</taxon>
        <taxon>Eurotiomycetes</taxon>
        <taxon>Eurotiomycetidae</taxon>
        <taxon>Eurotiales</taxon>
        <taxon>Aspergillaceae</taxon>
        <taxon>Aspergillus</taxon>
        <taxon>Aspergillus subgen. Circumdati</taxon>
    </lineage>
</organism>
<dbReference type="InterPro" id="IPR020084">
    <property type="entry name" value="NUDIX_hydrolase_CS"/>
</dbReference>
<keyword evidence="5" id="KW-1185">Reference proteome</keyword>
<feature type="domain" description="Nudix hydrolase" evidence="3">
    <location>
        <begin position="34"/>
        <end position="187"/>
    </location>
</feature>
<dbReference type="GO" id="GO:0016787">
    <property type="term" value="F:hydrolase activity"/>
    <property type="evidence" value="ECO:0007669"/>
    <property type="project" value="UniProtKB-KW"/>
</dbReference>
<dbReference type="PANTHER" id="PTHR43046:SF14">
    <property type="entry name" value="MUTT_NUDIX FAMILY PROTEIN"/>
    <property type="match status" value="1"/>
</dbReference>
<reference evidence="4 5" key="1">
    <citation type="submission" date="2018-02" db="EMBL/GenBank/DDBJ databases">
        <title>The genomes of Aspergillus section Nigri reveals drivers in fungal speciation.</title>
        <authorList>
            <consortium name="DOE Joint Genome Institute"/>
            <person name="Vesth T.C."/>
            <person name="Nybo J."/>
            <person name="Theobald S."/>
            <person name="Brandl J."/>
            <person name="Frisvad J.C."/>
            <person name="Nielsen K.F."/>
            <person name="Lyhne E.K."/>
            <person name="Kogle M.E."/>
            <person name="Kuo A."/>
            <person name="Riley R."/>
            <person name="Clum A."/>
            <person name="Nolan M."/>
            <person name="Lipzen A."/>
            <person name="Salamov A."/>
            <person name="Henrissat B."/>
            <person name="Wiebenga A."/>
            <person name="De vries R.P."/>
            <person name="Grigoriev I.V."/>
            <person name="Mortensen U.H."/>
            <person name="Andersen M.R."/>
            <person name="Baker S.E."/>
        </authorList>
    </citation>
    <scope>NUCLEOTIDE SEQUENCE [LARGE SCALE GENOMIC DNA]</scope>
    <source>
        <strain evidence="4 5">CBS 121057</strain>
    </source>
</reference>
<dbReference type="Proteomes" id="UP000248423">
    <property type="component" value="Unassembled WGS sequence"/>
</dbReference>
<evidence type="ECO:0000313" key="4">
    <source>
        <dbReference type="EMBL" id="PYI12313.1"/>
    </source>
</evidence>
<dbReference type="OrthoDB" id="276276at2759"/>
<protein>
    <recommendedName>
        <fullName evidence="3">Nudix hydrolase domain-containing protein</fullName>
    </recommendedName>
</protein>
<dbReference type="AlphaFoldDB" id="A0A319FNY7"/>
<dbReference type="VEuPathDB" id="FungiDB:BO78DRAFT_465513"/>
<dbReference type="InterPro" id="IPR015797">
    <property type="entry name" value="NUDIX_hydrolase-like_dom_sf"/>
</dbReference>
<dbReference type="Pfam" id="PF00293">
    <property type="entry name" value="NUDIX"/>
    <property type="match status" value="1"/>
</dbReference>
<dbReference type="PANTHER" id="PTHR43046">
    <property type="entry name" value="GDP-MANNOSE MANNOSYL HYDROLASE"/>
    <property type="match status" value="1"/>
</dbReference>
<sequence>MPSLSSPSTHLNIPPDLTPYTIPTSTYISTHSTPLVGVVSAAVIIRQNKVLLLQRAPFDDCPNLWEVPGGAAHPQETILDCLVRELHEETGLRASGIPRMLGEFEWDDSALESNGGVSERRGTWKIFMFLVTVEEGECLLGERGVDLDVRLDPNEHQRYVWVEEEEKNILINNKIKNNHNYKPGLVEKI</sequence>
<dbReference type="STRING" id="1448318.A0A319FNY7"/>
<gene>
    <name evidence="4" type="ORF">BO78DRAFT_465513</name>
</gene>
<dbReference type="CDD" id="cd02883">
    <property type="entry name" value="NUDIX_Hydrolase"/>
    <property type="match status" value="1"/>
</dbReference>
<dbReference type="InterPro" id="IPR000086">
    <property type="entry name" value="NUDIX_hydrolase_dom"/>
</dbReference>
<evidence type="ECO:0000256" key="1">
    <source>
        <dbReference type="ARBA" id="ARBA00001946"/>
    </source>
</evidence>